<dbReference type="Gene3D" id="3.40.50.150">
    <property type="entry name" value="Vaccinia Virus protein VP39"/>
    <property type="match status" value="1"/>
</dbReference>
<gene>
    <name evidence="3" type="ORF">QEH52_14665</name>
</gene>
<dbReference type="PANTHER" id="PTHR43861:SF3">
    <property type="entry name" value="PUTATIVE (AFU_ORTHOLOGUE AFUA_2G14390)-RELATED"/>
    <property type="match status" value="1"/>
</dbReference>
<dbReference type="CDD" id="cd02440">
    <property type="entry name" value="AdoMet_MTases"/>
    <property type="match status" value="1"/>
</dbReference>
<protein>
    <submittedName>
        <fullName evidence="3">Class I SAM-dependent methyltransferase</fullName>
        <ecNumber evidence="3">2.1.-.-</ecNumber>
    </submittedName>
</protein>
<dbReference type="InterPro" id="IPR041698">
    <property type="entry name" value="Methyltransf_25"/>
</dbReference>
<dbReference type="GO" id="GO:0008168">
    <property type="term" value="F:methyltransferase activity"/>
    <property type="evidence" value="ECO:0007669"/>
    <property type="project" value="UniProtKB-KW"/>
</dbReference>
<comment type="caution">
    <text evidence="3">The sequence shown here is derived from an EMBL/GenBank/DDBJ whole genome shotgun (WGS) entry which is preliminary data.</text>
</comment>
<dbReference type="GO" id="GO:0032259">
    <property type="term" value="P:methylation"/>
    <property type="evidence" value="ECO:0007669"/>
    <property type="project" value="UniProtKB-KW"/>
</dbReference>
<organism evidence="3 4">
    <name type="scientific">Thalassobacterium maritimum</name>
    <dbReference type="NCBI Taxonomy" id="3041265"/>
    <lineage>
        <taxon>Bacteria</taxon>
        <taxon>Pseudomonadati</taxon>
        <taxon>Verrucomicrobiota</taxon>
        <taxon>Opitutia</taxon>
        <taxon>Puniceicoccales</taxon>
        <taxon>Coraliomargaritaceae</taxon>
        <taxon>Thalassobacterium</taxon>
    </lineage>
</organism>
<keyword evidence="4" id="KW-1185">Reference proteome</keyword>
<reference evidence="3 4" key="1">
    <citation type="submission" date="2023-04" db="EMBL/GenBank/DDBJ databases">
        <title>A novel bacteria isolated from coastal sediment.</title>
        <authorList>
            <person name="Liu X.-J."/>
            <person name="Du Z.-J."/>
        </authorList>
    </citation>
    <scope>NUCLEOTIDE SEQUENCE [LARGE SCALE GENOMIC DNA]</scope>
    <source>
        <strain evidence="3 4">SDUM461003</strain>
    </source>
</reference>
<feature type="domain" description="Methyltransferase" evidence="2">
    <location>
        <begin position="40"/>
        <end position="131"/>
    </location>
</feature>
<sequence>MKSFWDERYNKFEYIYGINPNDFLAEVAPTIAQPKGKRALCLADGEGRNGVYLAKLGFDVTSVDLSIVGLRKAQKLAKSEQQKLTTIHADLANFDLGIERYDLIVSIFAHFPEDLRKKIHKQIPPALRPGGSLILEAYTPANVGRGVGGPPTIETAYSSKTLTEDFKQLLIQRIEEREREIHEGSIHKGLSAIIQLLAHRKK</sequence>
<evidence type="ECO:0000256" key="1">
    <source>
        <dbReference type="ARBA" id="ARBA00022679"/>
    </source>
</evidence>
<evidence type="ECO:0000313" key="4">
    <source>
        <dbReference type="Proteomes" id="UP001225316"/>
    </source>
</evidence>
<accession>A0ABU1AX96</accession>
<dbReference type="EMBL" id="JARXHW010000040">
    <property type="protein sequence ID" value="MDQ8208766.1"/>
    <property type="molecule type" value="Genomic_DNA"/>
</dbReference>
<keyword evidence="3" id="KW-0489">Methyltransferase</keyword>
<evidence type="ECO:0000313" key="3">
    <source>
        <dbReference type="EMBL" id="MDQ8208766.1"/>
    </source>
</evidence>
<dbReference type="SUPFAM" id="SSF53335">
    <property type="entry name" value="S-adenosyl-L-methionine-dependent methyltransferases"/>
    <property type="match status" value="1"/>
</dbReference>
<dbReference type="InterPro" id="IPR029063">
    <property type="entry name" value="SAM-dependent_MTases_sf"/>
</dbReference>
<proteinExistence type="predicted"/>
<keyword evidence="1 3" id="KW-0808">Transferase</keyword>
<name>A0ABU1AX96_9BACT</name>
<dbReference type="RefSeq" id="WP_308951447.1">
    <property type="nucleotide sequence ID" value="NZ_JARXHW010000040.1"/>
</dbReference>
<dbReference type="EC" id="2.1.-.-" evidence="3"/>
<dbReference type="PANTHER" id="PTHR43861">
    <property type="entry name" value="TRANS-ACONITATE 2-METHYLTRANSFERASE-RELATED"/>
    <property type="match status" value="1"/>
</dbReference>
<evidence type="ECO:0000259" key="2">
    <source>
        <dbReference type="Pfam" id="PF13649"/>
    </source>
</evidence>
<dbReference type="Pfam" id="PF13649">
    <property type="entry name" value="Methyltransf_25"/>
    <property type="match status" value="1"/>
</dbReference>
<dbReference type="Proteomes" id="UP001225316">
    <property type="component" value="Unassembled WGS sequence"/>
</dbReference>